<reference evidence="2" key="1">
    <citation type="journal article" date="2023" name="Mol. Phylogenet. Evol.">
        <title>Genome-scale phylogeny and comparative genomics of the fungal order Sordariales.</title>
        <authorList>
            <person name="Hensen N."/>
            <person name="Bonometti L."/>
            <person name="Westerberg I."/>
            <person name="Brannstrom I.O."/>
            <person name="Guillou S."/>
            <person name="Cros-Aarteil S."/>
            <person name="Calhoun S."/>
            <person name="Haridas S."/>
            <person name="Kuo A."/>
            <person name="Mondo S."/>
            <person name="Pangilinan J."/>
            <person name="Riley R."/>
            <person name="LaButti K."/>
            <person name="Andreopoulos B."/>
            <person name="Lipzen A."/>
            <person name="Chen C."/>
            <person name="Yan M."/>
            <person name="Daum C."/>
            <person name="Ng V."/>
            <person name="Clum A."/>
            <person name="Steindorff A."/>
            <person name="Ohm R.A."/>
            <person name="Martin F."/>
            <person name="Silar P."/>
            <person name="Natvig D.O."/>
            <person name="Lalanne C."/>
            <person name="Gautier V."/>
            <person name="Ament-Velasquez S.L."/>
            <person name="Kruys A."/>
            <person name="Hutchinson M.I."/>
            <person name="Powell A.J."/>
            <person name="Barry K."/>
            <person name="Miller A.N."/>
            <person name="Grigoriev I.V."/>
            <person name="Debuchy R."/>
            <person name="Gladieux P."/>
            <person name="Hiltunen Thoren M."/>
            <person name="Johannesson H."/>
        </authorList>
    </citation>
    <scope>NUCLEOTIDE SEQUENCE</scope>
    <source>
        <strain evidence="2">SMH4131-1</strain>
    </source>
</reference>
<evidence type="ECO:0008006" key="4">
    <source>
        <dbReference type="Google" id="ProtNLM"/>
    </source>
</evidence>
<dbReference type="AlphaFoldDB" id="A0AAE0MKW2"/>
<dbReference type="EMBL" id="JAUEPO010000001">
    <property type="protein sequence ID" value="KAK3336376.1"/>
    <property type="molecule type" value="Genomic_DNA"/>
</dbReference>
<dbReference type="Proteomes" id="UP001286456">
    <property type="component" value="Unassembled WGS sequence"/>
</dbReference>
<organism evidence="2 3">
    <name type="scientific">Cercophora scortea</name>
    <dbReference type="NCBI Taxonomy" id="314031"/>
    <lineage>
        <taxon>Eukaryota</taxon>
        <taxon>Fungi</taxon>
        <taxon>Dikarya</taxon>
        <taxon>Ascomycota</taxon>
        <taxon>Pezizomycotina</taxon>
        <taxon>Sordariomycetes</taxon>
        <taxon>Sordariomycetidae</taxon>
        <taxon>Sordariales</taxon>
        <taxon>Lasiosphaeriaceae</taxon>
        <taxon>Cercophora</taxon>
    </lineage>
</organism>
<protein>
    <recommendedName>
        <fullName evidence="4">Secreted protein</fullName>
    </recommendedName>
</protein>
<accession>A0AAE0MKW2</accession>
<evidence type="ECO:0000256" key="1">
    <source>
        <dbReference type="SAM" id="SignalP"/>
    </source>
</evidence>
<evidence type="ECO:0000313" key="3">
    <source>
        <dbReference type="Proteomes" id="UP001286456"/>
    </source>
</evidence>
<keyword evidence="3" id="KW-1185">Reference proteome</keyword>
<name>A0AAE0MKW2_9PEZI</name>
<reference evidence="2" key="2">
    <citation type="submission" date="2023-06" db="EMBL/GenBank/DDBJ databases">
        <authorList>
            <consortium name="Lawrence Berkeley National Laboratory"/>
            <person name="Haridas S."/>
            <person name="Hensen N."/>
            <person name="Bonometti L."/>
            <person name="Westerberg I."/>
            <person name="Brannstrom I.O."/>
            <person name="Guillou S."/>
            <person name="Cros-Aarteil S."/>
            <person name="Calhoun S."/>
            <person name="Kuo A."/>
            <person name="Mondo S."/>
            <person name="Pangilinan J."/>
            <person name="Riley R."/>
            <person name="Labutti K."/>
            <person name="Andreopoulos B."/>
            <person name="Lipzen A."/>
            <person name="Chen C."/>
            <person name="Yanf M."/>
            <person name="Daum C."/>
            <person name="Ng V."/>
            <person name="Clum A."/>
            <person name="Steindorff A."/>
            <person name="Ohm R."/>
            <person name="Martin F."/>
            <person name="Silar P."/>
            <person name="Natvig D."/>
            <person name="Lalanne C."/>
            <person name="Gautier V."/>
            <person name="Ament-Velasquez S.L."/>
            <person name="Kruys A."/>
            <person name="Hutchinson M.I."/>
            <person name="Powell A.J."/>
            <person name="Barry K."/>
            <person name="Miller A.N."/>
            <person name="Grigoriev I.V."/>
            <person name="Debuchy R."/>
            <person name="Gladieux P."/>
            <person name="Thoren M.H."/>
            <person name="Johannesson H."/>
        </authorList>
    </citation>
    <scope>NUCLEOTIDE SEQUENCE</scope>
    <source>
        <strain evidence="2">SMH4131-1</strain>
    </source>
</reference>
<gene>
    <name evidence="2" type="ORF">B0T19DRAFT_409287</name>
</gene>
<keyword evidence="1" id="KW-0732">Signal</keyword>
<evidence type="ECO:0000313" key="2">
    <source>
        <dbReference type="EMBL" id="KAK3336376.1"/>
    </source>
</evidence>
<proteinExistence type="predicted"/>
<sequence length="104" mass="11612">MYPILPLFLVWLIWMDHFTSSSMIFSIPFNQSQSSLNLCLPEMRAHSRILDGSEADIYACVINFFPINGFERHSALECRKPGAARYPAQCSVGPSAGTAGQRET</sequence>
<feature type="signal peptide" evidence="1">
    <location>
        <begin position="1"/>
        <end position="21"/>
    </location>
</feature>
<comment type="caution">
    <text evidence="2">The sequence shown here is derived from an EMBL/GenBank/DDBJ whole genome shotgun (WGS) entry which is preliminary data.</text>
</comment>
<feature type="chain" id="PRO_5042186346" description="Secreted protein" evidence="1">
    <location>
        <begin position="22"/>
        <end position="104"/>
    </location>
</feature>